<evidence type="ECO:0000313" key="4">
    <source>
        <dbReference type="Proteomes" id="UP000198432"/>
    </source>
</evidence>
<dbReference type="InterPro" id="IPR014729">
    <property type="entry name" value="Rossmann-like_a/b/a_fold"/>
</dbReference>
<dbReference type="OrthoDB" id="1522603at2"/>
<protein>
    <submittedName>
        <fullName evidence="3">Nucleotide-binding universal stress protein, UspA family</fullName>
    </submittedName>
</protein>
<organism evidence="3 4">
    <name type="scientific">Pontibacter ummariensis</name>
    <dbReference type="NCBI Taxonomy" id="1610492"/>
    <lineage>
        <taxon>Bacteria</taxon>
        <taxon>Pseudomonadati</taxon>
        <taxon>Bacteroidota</taxon>
        <taxon>Cytophagia</taxon>
        <taxon>Cytophagales</taxon>
        <taxon>Hymenobacteraceae</taxon>
        <taxon>Pontibacter</taxon>
    </lineage>
</organism>
<keyword evidence="4" id="KW-1185">Reference proteome</keyword>
<dbReference type="PRINTS" id="PR01438">
    <property type="entry name" value="UNVRSLSTRESS"/>
</dbReference>
<dbReference type="CDD" id="cd00293">
    <property type="entry name" value="USP-like"/>
    <property type="match status" value="2"/>
</dbReference>
<evidence type="ECO:0000259" key="2">
    <source>
        <dbReference type="Pfam" id="PF00582"/>
    </source>
</evidence>
<comment type="similarity">
    <text evidence="1">Belongs to the universal stress protein A family.</text>
</comment>
<dbReference type="Proteomes" id="UP000198432">
    <property type="component" value="Unassembled WGS sequence"/>
</dbReference>
<dbReference type="Pfam" id="PF00582">
    <property type="entry name" value="Usp"/>
    <property type="match status" value="2"/>
</dbReference>
<dbReference type="Gene3D" id="3.40.50.620">
    <property type="entry name" value="HUPs"/>
    <property type="match status" value="2"/>
</dbReference>
<dbReference type="InterPro" id="IPR006015">
    <property type="entry name" value="Universal_stress_UspA"/>
</dbReference>
<dbReference type="AlphaFoldDB" id="A0A239JW64"/>
<accession>A0A239JW64</accession>
<dbReference type="PANTHER" id="PTHR46268">
    <property type="entry name" value="STRESS RESPONSE PROTEIN NHAX"/>
    <property type="match status" value="1"/>
</dbReference>
<evidence type="ECO:0000313" key="3">
    <source>
        <dbReference type="EMBL" id="SNT10025.1"/>
    </source>
</evidence>
<reference evidence="4" key="1">
    <citation type="submission" date="2017-06" db="EMBL/GenBank/DDBJ databases">
        <authorList>
            <person name="Varghese N."/>
            <person name="Submissions S."/>
        </authorList>
    </citation>
    <scope>NUCLEOTIDE SEQUENCE [LARGE SCALE GENOMIC DNA]</scope>
    <source>
        <strain evidence="4">NKM1</strain>
    </source>
</reference>
<dbReference type="InterPro" id="IPR006016">
    <property type="entry name" value="UspA"/>
</dbReference>
<name>A0A239JW64_9BACT</name>
<dbReference type="PANTHER" id="PTHR46268:SF6">
    <property type="entry name" value="UNIVERSAL STRESS PROTEIN UP12"/>
    <property type="match status" value="1"/>
</dbReference>
<evidence type="ECO:0000256" key="1">
    <source>
        <dbReference type="ARBA" id="ARBA00008791"/>
    </source>
</evidence>
<dbReference type="SUPFAM" id="SSF52402">
    <property type="entry name" value="Adenine nucleotide alpha hydrolases-like"/>
    <property type="match status" value="2"/>
</dbReference>
<gene>
    <name evidence="3" type="ORF">SAMN06296052_12421</name>
</gene>
<sequence length="352" mass="39145">MSSATGQEQCIFIWQFREFLSGIFQLCNLYLKNMKKILVPIDYSSDSQNALLYALDLAHVLKANIVLVHAFYQPLSFPYSQDFTSVVNALEKEKAAELEAYAAKVKGALLEDFSLQFHSTVGAEKEVVSGLPVTKEGFHTVEIERAPAARAEVEVRCIAKYGFAADEIVKAVDVQQADMVVMGMRGIGGIHLALLGRTALSVIRDVQVPVFAIPKAARYKGLKSVVFAADLAKSPAVAVLDSLRDYLKAFRSTLQVLYLYSKDQQQAEQEKSLAALEDMGKAFSDLDYRVTFQQREDTAEAIKQFIQEQQADLLVLAPQKRGFLEDLLNKSVTQRMMAKTFIPLLALPPLPR</sequence>
<feature type="domain" description="UspA" evidence="2">
    <location>
        <begin position="34"/>
        <end position="213"/>
    </location>
</feature>
<feature type="domain" description="UspA" evidence="2">
    <location>
        <begin position="227"/>
        <end position="347"/>
    </location>
</feature>
<proteinExistence type="inferred from homology"/>
<dbReference type="EMBL" id="FZOQ01000024">
    <property type="protein sequence ID" value="SNT10025.1"/>
    <property type="molecule type" value="Genomic_DNA"/>
</dbReference>